<dbReference type="Pfam" id="PF00887">
    <property type="entry name" value="ACBP"/>
    <property type="match status" value="1"/>
</dbReference>
<dbReference type="PANTHER" id="PTHR23310:SF62">
    <property type="entry name" value="ACYL-COA BINDING PROTEIN 1, ISOFORM A"/>
    <property type="match status" value="1"/>
</dbReference>
<reference evidence="6" key="1">
    <citation type="submission" date="2025-08" db="UniProtKB">
        <authorList>
            <consortium name="RefSeq"/>
        </authorList>
    </citation>
    <scope>IDENTIFICATION</scope>
</reference>
<keyword evidence="2" id="KW-0446">Lipid-binding</keyword>
<feature type="domain" description="ACB" evidence="4">
    <location>
        <begin position="46"/>
        <end position="131"/>
    </location>
</feature>
<dbReference type="PRINTS" id="PR00689">
    <property type="entry name" value="ACOABINDINGP"/>
</dbReference>
<dbReference type="Gene3D" id="1.20.80.10">
    <property type="match status" value="1"/>
</dbReference>
<dbReference type="InterPro" id="IPR000582">
    <property type="entry name" value="Acyl-CoA-binding_protein"/>
</dbReference>
<dbReference type="PROSITE" id="PS51228">
    <property type="entry name" value="ACB_2"/>
    <property type="match status" value="1"/>
</dbReference>
<dbReference type="AlphaFoldDB" id="A0A6J2QZX6"/>
<comment type="similarity">
    <text evidence="1">Belongs to the ACBP family.</text>
</comment>
<dbReference type="RefSeq" id="XP_029302727.1">
    <property type="nucleotide sequence ID" value="XM_029446867.1"/>
</dbReference>
<accession>A0A6J2QZX6</accession>
<dbReference type="InterPro" id="IPR014352">
    <property type="entry name" value="FERM/acyl-CoA-bd_prot_sf"/>
</dbReference>
<evidence type="ECO:0000313" key="6">
    <source>
        <dbReference type="RefSeq" id="XP_029302727.1"/>
    </source>
</evidence>
<dbReference type="PROSITE" id="PS00880">
    <property type="entry name" value="ACB_1"/>
    <property type="match status" value="1"/>
</dbReference>
<evidence type="ECO:0000313" key="5">
    <source>
        <dbReference type="Proteomes" id="UP000504630"/>
    </source>
</evidence>
<dbReference type="GO" id="GO:0006631">
    <property type="term" value="P:fatty acid metabolic process"/>
    <property type="evidence" value="ECO:0007669"/>
    <property type="project" value="TreeGrafter"/>
</dbReference>
<dbReference type="OrthoDB" id="346910at2759"/>
<sequence>MYSIIFFVFLLFPDLDYTDLLINTLLQNDEFDERRLKQCQFHMVTMNESFAKAVEEVKLLKQKPGYAELGEIYGLYKQATVGDVNIGRPGIFDLAGRGKWDAWERRKGLSKDEAMAAYIDLVEDLKKKFGI</sequence>
<evidence type="ECO:0000256" key="3">
    <source>
        <dbReference type="SAM" id="SignalP"/>
    </source>
</evidence>
<dbReference type="Proteomes" id="UP000504630">
    <property type="component" value="Chromosome 2"/>
</dbReference>
<gene>
    <name evidence="6" type="primary">LOC115018059</name>
</gene>
<evidence type="ECO:0000259" key="4">
    <source>
        <dbReference type="PROSITE" id="PS51228"/>
    </source>
</evidence>
<proteinExistence type="inferred from homology"/>
<keyword evidence="3" id="KW-0732">Signal</keyword>
<dbReference type="SUPFAM" id="SSF47027">
    <property type="entry name" value="Acyl-CoA binding protein"/>
    <property type="match status" value="1"/>
</dbReference>
<keyword evidence="5" id="KW-1185">Reference proteome</keyword>
<protein>
    <submittedName>
        <fullName evidence="6">Acyl-CoA-binding protein-like isoform X1</fullName>
    </submittedName>
</protein>
<evidence type="ECO:0000256" key="1">
    <source>
        <dbReference type="ARBA" id="ARBA00005567"/>
    </source>
</evidence>
<dbReference type="InParanoid" id="A0A6J2QZX6"/>
<name>A0A6J2QZX6_COTGO</name>
<organism evidence="5 6">
    <name type="scientific">Cottoperca gobio</name>
    <name type="common">Frogmouth</name>
    <name type="synonym">Aphritis gobio</name>
    <dbReference type="NCBI Taxonomy" id="56716"/>
    <lineage>
        <taxon>Eukaryota</taxon>
        <taxon>Metazoa</taxon>
        <taxon>Chordata</taxon>
        <taxon>Craniata</taxon>
        <taxon>Vertebrata</taxon>
        <taxon>Euteleostomi</taxon>
        <taxon>Actinopterygii</taxon>
        <taxon>Neopterygii</taxon>
        <taxon>Teleostei</taxon>
        <taxon>Neoteleostei</taxon>
        <taxon>Acanthomorphata</taxon>
        <taxon>Eupercaria</taxon>
        <taxon>Perciformes</taxon>
        <taxon>Notothenioidei</taxon>
        <taxon>Bovichtidae</taxon>
        <taxon>Cottoperca</taxon>
    </lineage>
</organism>
<dbReference type="InterPro" id="IPR035984">
    <property type="entry name" value="Acyl-CoA-binding_sf"/>
</dbReference>
<feature type="chain" id="PRO_5027010839" evidence="3">
    <location>
        <begin position="19"/>
        <end position="131"/>
    </location>
</feature>
<dbReference type="GeneID" id="115018059"/>
<feature type="signal peptide" evidence="3">
    <location>
        <begin position="1"/>
        <end position="18"/>
    </location>
</feature>
<dbReference type="KEGG" id="cgob:115018059"/>
<dbReference type="InterPro" id="IPR022408">
    <property type="entry name" value="Acyl-CoA-binding_prot_CS"/>
</dbReference>
<evidence type="ECO:0000256" key="2">
    <source>
        <dbReference type="ARBA" id="ARBA00023121"/>
    </source>
</evidence>
<dbReference type="GO" id="GO:0000062">
    <property type="term" value="F:fatty-acyl-CoA binding"/>
    <property type="evidence" value="ECO:0007669"/>
    <property type="project" value="InterPro"/>
</dbReference>
<dbReference type="PANTHER" id="PTHR23310">
    <property type="entry name" value="ACYL-COA-BINDING PROTEIN, ACBP"/>
    <property type="match status" value="1"/>
</dbReference>